<dbReference type="EMBL" id="ODAM01000161">
    <property type="protein sequence ID" value="SOQ15753.1"/>
    <property type="molecule type" value="Genomic_DNA"/>
</dbReference>
<evidence type="ECO:0000259" key="2">
    <source>
        <dbReference type="Pfam" id="PF23771"/>
    </source>
</evidence>
<organism evidence="3 4">
    <name type="scientific">Pseudomonas syringae pv. persicae</name>
    <dbReference type="NCBI Taxonomy" id="237306"/>
    <lineage>
        <taxon>Bacteria</taxon>
        <taxon>Pseudomonadati</taxon>
        <taxon>Pseudomonadota</taxon>
        <taxon>Gammaproteobacteria</taxon>
        <taxon>Pseudomonadales</taxon>
        <taxon>Pseudomonadaceae</taxon>
        <taxon>Pseudomonas</taxon>
    </lineage>
</organism>
<dbReference type="Proteomes" id="UP000237580">
    <property type="component" value="Unassembled WGS sequence"/>
</dbReference>
<dbReference type="AlphaFoldDB" id="A0AB38EP39"/>
<dbReference type="RefSeq" id="WP_099265377.1">
    <property type="nucleotide sequence ID" value="NZ_ODAL01000164.1"/>
</dbReference>
<protein>
    <recommendedName>
        <fullName evidence="5">DUF2786 domain-containing protein</fullName>
    </recommendedName>
</protein>
<dbReference type="Pfam" id="PF23771">
    <property type="entry name" value="DUF7168"/>
    <property type="match status" value="1"/>
</dbReference>
<comment type="caution">
    <text evidence="3">The sequence shown here is derived from an EMBL/GenBank/DDBJ whole genome shotgun (WGS) entry which is preliminary data.</text>
</comment>
<name>A0AB38EP39_9PSED</name>
<reference evidence="3 4" key="1">
    <citation type="submission" date="2017-11" db="EMBL/GenBank/DDBJ databases">
        <authorList>
            <person name="Blom J."/>
        </authorList>
    </citation>
    <scope>NUCLEOTIDE SEQUENCE [LARGE SCALE GENOMIC DNA]</scope>
    <source>
        <strain evidence="3">NCPPB 2254</strain>
    </source>
</reference>
<proteinExistence type="predicted"/>
<dbReference type="InterPro" id="IPR024498">
    <property type="entry name" value="DUF2786"/>
</dbReference>
<accession>A0AB38EP39</accession>
<sequence>MSEKQIDPKKLERAIRKIKHCLALSQSSNENEAATAMRQAQALMREYHLSETDVKVSDVGEAQSSMSRAVRRPLWDQQLSAVVAKVFNVKALRYTHWCETKKNRVERAKFVGVSPAQHIALYAYETLLAKLTQARNAYVSGVRAGKYRSCYSAPTAGDHFAIAWVFAVESKLQELVPRGEDPATPEHQGAGQGLVAVEAQHQALIDSYLADKQIGKARKVREAELDLNAQIAGMLAGTKVDLHAGLANGTEHAPALSASA</sequence>
<evidence type="ECO:0008006" key="5">
    <source>
        <dbReference type="Google" id="ProtNLM"/>
    </source>
</evidence>
<feature type="domain" description="DUF7168" evidence="2">
    <location>
        <begin position="54"/>
        <end position="180"/>
    </location>
</feature>
<evidence type="ECO:0000313" key="3">
    <source>
        <dbReference type="EMBL" id="SOQ15753.1"/>
    </source>
</evidence>
<feature type="domain" description="DUF2786" evidence="1">
    <location>
        <begin position="13"/>
        <end position="51"/>
    </location>
</feature>
<dbReference type="Pfam" id="PF10979">
    <property type="entry name" value="DUF2786"/>
    <property type="match status" value="1"/>
</dbReference>
<evidence type="ECO:0000259" key="1">
    <source>
        <dbReference type="Pfam" id="PF10979"/>
    </source>
</evidence>
<evidence type="ECO:0000313" key="4">
    <source>
        <dbReference type="Proteomes" id="UP000237580"/>
    </source>
</evidence>
<gene>
    <name evidence="3" type="ORF">NCPPB2254_05618</name>
</gene>
<dbReference type="InterPro" id="IPR055592">
    <property type="entry name" value="DUF7168"/>
</dbReference>